<proteinExistence type="predicted"/>
<dbReference type="Proteomes" id="UP001596413">
    <property type="component" value="Unassembled WGS sequence"/>
</dbReference>
<dbReference type="RefSeq" id="WP_386416000.1">
    <property type="nucleotide sequence ID" value="NZ_JBHSZO010000025.1"/>
</dbReference>
<evidence type="ECO:0000256" key="3">
    <source>
        <dbReference type="SAM" id="MobiDB-lite"/>
    </source>
</evidence>
<feature type="domain" description="Putative zinc-finger" evidence="5">
    <location>
        <begin position="16"/>
        <end position="44"/>
    </location>
</feature>
<keyword evidence="1" id="KW-0805">Transcription regulation</keyword>
<dbReference type="Gene3D" id="1.10.10.1320">
    <property type="entry name" value="Anti-sigma factor, zinc-finger domain"/>
    <property type="match status" value="1"/>
</dbReference>
<feature type="region of interest" description="Disordered" evidence="3">
    <location>
        <begin position="138"/>
        <end position="160"/>
    </location>
</feature>
<protein>
    <submittedName>
        <fullName evidence="6">Anti-sigma factor family protein</fullName>
    </submittedName>
</protein>
<dbReference type="Pfam" id="PF13490">
    <property type="entry name" value="zf-HC2"/>
    <property type="match status" value="1"/>
</dbReference>
<evidence type="ECO:0000313" key="7">
    <source>
        <dbReference type="Proteomes" id="UP001596413"/>
    </source>
</evidence>
<comment type="caution">
    <text evidence="6">The sequence shown here is derived from an EMBL/GenBank/DDBJ whole genome shotgun (WGS) entry which is preliminary data.</text>
</comment>
<keyword evidence="4" id="KW-1133">Transmembrane helix</keyword>
<organism evidence="6 7">
    <name type="scientific">Streptomyces polyrhachis</name>
    <dbReference type="NCBI Taxonomy" id="1282885"/>
    <lineage>
        <taxon>Bacteria</taxon>
        <taxon>Bacillati</taxon>
        <taxon>Actinomycetota</taxon>
        <taxon>Actinomycetes</taxon>
        <taxon>Kitasatosporales</taxon>
        <taxon>Streptomycetaceae</taxon>
        <taxon>Streptomyces</taxon>
    </lineage>
</organism>
<dbReference type="EMBL" id="JBHSZO010000025">
    <property type="protein sequence ID" value="MFC7219853.1"/>
    <property type="molecule type" value="Genomic_DNA"/>
</dbReference>
<keyword evidence="4" id="KW-0812">Transmembrane</keyword>
<feature type="region of interest" description="Disordered" evidence="3">
    <location>
        <begin position="178"/>
        <end position="198"/>
    </location>
</feature>
<evidence type="ECO:0000256" key="1">
    <source>
        <dbReference type="ARBA" id="ARBA00023015"/>
    </source>
</evidence>
<evidence type="ECO:0000313" key="6">
    <source>
        <dbReference type="EMBL" id="MFC7219853.1"/>
    </source>
</evidence>
<accession>A0ABW2GGJ0</accession>
<dbReference type="InterPro" id="IPR041916">
    <property type="entry name" value="Anti_sigma_zinc_sf"/>
</dbReference>
<evidence type="ECO:0000256" key="2">
    <source>
        <dbReference type="ARBA" id="ARBA00023163"/>
    </source>
</evidence>
<name>A0ABW2GGJ0_9ACTN</name>
<dbReference type="InterPro" id="IPR027383">
    <property type="entry name" value="Znf_put"/>
</dbReference>
<keyword evidence="4" id="KW-0472">Membrane</keyword>
<gene>
    <name evidence="6" type="ORF">ACFQLX_17030</name>
</gene>
<reference evidence="7" key="1">
    <citation type="journal article" date="2019" name="Int. J. Syst. Evol. Microbiol.">
        <title>The Global Catalogue of Microorganisms (GCM) 10K type strain sequencing project: providing services to taxonomists for standard genome sequencing and annotation.</title>
        <authorList>
            <consortium name="The Broad Institute Genomics Platform"/>
            <consortium name="The Broad Institute Genome Sequencing Center for Infectious Disease"/>
            <person name="Wu L."/>
            <person name="Ma J."/>
        </authorList>
    </citation>
    <scope>NUCLEOTIDE SEQUENCE [LARGE SCALE GENOMIC DNA]</scope>
    <source>
        <strain evidence="7">CGMCC 1.13681</strain>
    </source>
</reference>
<evidence type="ECO:0000259" key="5">
    <source>
        <dbReference type="Pfam" id="PF13490"/>
    </source>
</evidence>
<keyword evidence="2" id="KW-0804">Transcription</keyword>
<evidence type="ECO:0000256" key="4">
    <source>
        <dbReference type="SAM" id="Phobius"/>
    </source>
</evidence>
<keyword evidence="7" id="KW-1185">Reference proteome</keyword>
<feature type="transmembrane region" description="Helical" evidence="4">
    <location>
        <begin position="113"/>
        <end position="132"/>
    </location>
</feature>
<sequence>MSVDGGFSPAEHHLGDRLAALIDGELGHDSRDRVLAHLATCRRCKAEADALRQLKSALAVAVPPPSDGLLARLQGLPGMDEAALSRTPLDGGDAGFRVHEIARPGGGHRGRRLAFAAFGGVAFAAFALGGAVSGAPEAPPGGAAPGPTVRPASPATPASVRLNSTGVYSYSAPLQPNGVLAPAPGISEPVISRRVPPR</sequence>